<dbReference type="Gene3D" id="3.40.50.360">
    <property type="match status" value="1"/>
</dbReference>
<proteinExistence type="predicted"/>
<dbReference type="GeneID" id="33316584"/>
<keyword evidence="3" id="KW-1185">Reference proteome</keyword>
<evidence type="ECO:0000313" key="2">
    <source>
        <dbReference type="EMBL" id="ASJ07710.1"/>
    </source>
</evidence>
<dbReference type="InterPro" id="IPR008254">
    <property type="entry name" value="Flavodoxin/NO_synth"/>
</dbReference>
<dbReference type="InterPro" id="IPR052200">
    <property type="entry name" value="Protoporphyrinogen_IX_DH"/>
</dbReference>
<organism evidence="2 3">
    <name type="scientific">Thermococcus siculi</name>
    <dbReference type="NCBI Taxonomy" id="72803"/>
    <lineage>
        <taxon>Archaea</taxon>
        <taxon>Methanobacteriati</taxon>
        <taxon>Methanobacteriota</taxon>
        <taxon>Thermococci</taxon>
        <taxon>Thermococcales</taxon>
        <taxon>Thermococcaceae</taxon>
        <taxon>Thermococcus</taxon>
    </lineage>
</organism>
<dbReference type="SUPFAM" id="SSF52218">
    <property type="entry name" value="Flavoproteins"/>
    <property type="match status" value="1"/>
</dbReference>
<dbReference type="GO" id="GO:0006783">
    <property type="term" value="P:heme biosynthetic process"/>
    <property type="evidence" value="ECO:0007669"/>
    <property type="project" value="TreeGrafter"/>
</dbReference>
<dbReference type="GO" id="GO:0010181">
    <property type="term" value="F:FMN binding"/>
    <property type="evidence" value="ECO:0007669"/>
    <property type="project" value="InterPro"/>
</dbReference>
<dbReference type="Pfam" id="PF12724">
    <property type="entry name" value="Flavodoxin_5"/>
    <property type="match status" value="1"/>
</dbReference>
<protein>
    <submittedName>
        <fullName evidence="2">Flavodoxin</fullName>
    </submittedName>
</protein>
<dbReference type="PANTHER" id="PTHR38030:SF2">
    <property type="entry name" value="PROTOPORPHYRINOGEN IX DEHYDROGENASE [QUINONE]"/>
    <property type="match status" value="1"/>
</dbReference>
<dbReference type="Proteomes" id="UP000250125">
    <property type="component" value="Chromosome"/>
</dbReference>
<evidence type="ECO:0000259" key="1">
    <source>
        <dbReference type="PROSITE" id="PS50902"/>
    </source>
</evidence>
<reference evidence="2 3" key="1">
    <citation type="submission" date="2016-04" db="EMBL/GenBank/DDBJ databases">
        <title>Complete genome sequence of Thermococcus siculi type strain RG-20.</title>
        <authorList>
            <person name="Oger P.M."/>
        </authorList>
    </citation>
    <scope>NUCLEOTIDE SEQUENCE [LARGE SCALE GENOMIC DNA]</scope>
    <source>
        <strain evidence="2 3">RG-20</strain>
    </source>
</reference>
<dbReference type="PANTHER" id="PTHR38030">
    <property type="entry name" value="PROTOPORPHYRINOGEN IX DEHYDROGENASE [MENAQUINONE]"/>
    <property type="match status" value="1"/>
</dbReference>
<dbReference type="OrthoDB" id="63875at2157"/>
<dbReference type="GO" id="GO:0070819">
    <property type="term" value="F:menaquinone-dependent protoporphyrinogen oxidase activity"/>
    <property type="evidence" value="ECO:0007669"/>
    <property type="project" value="TreeGrafter"/>
</dbReference>
<dbReference type="KEGG" id="tsl:A3L11_00060"/>
<dbReference type="AlphaFoldDB" id="A0A2Z2MUZ3"/>
<dbReference type="EMBL" id="CP015103">
    <property type="protein sequence ID" value="ASJ07710.1"/>
    <property type="molecule type" value="Genomic_DNA"/>
</dbReference>
<dbReference type="RefSeq" id="WP_088854955.1">
    <property type="nucleotide sequence ID" value="NZ_CP015103.1"/>
</dbReference>
<gene>
    <name evidence="2" type="ORF">A3L11_00060</name>
</gene>
<accession>A0A2Z2MUZ3</accession>
<feature type="domain" description="Flavodoxin-like" evidence="1">
    <location>
        <begin position="4"/>
        <end position="148"/>
    </location>
</feature>
<evidence type="ECO:0000313" key="3">
    <source>
        <dbReference type="Proteomes" id="UP000250125"/>
    </source>
</evidence>
<dbReference type="InterPro" id="IPR029039">
    <property type="entry name" value="Flavoprotein-like_sf"/>
</dbReference>
<dbReference type="InterPro" id="IPR026816">
    <property type="entry name" value="Flavodoxin_dom"/>
</dbReference>
<name>A0A2Z2MUZ3_9EURY</name>
<sequence length="160" mass="18428">MKALIVYVSIHHGNTEKVARVMAEVLNAELVKPWKLKPEELLSYDLIGFGSGIYWWRHHWGLFKLVENLPEVHGRRAFIFSTAGLNIRPYNHRRLKRKLREKGFEVVGEFSCRGWDTNGWLAKIGGLNKGHPDERDLERARKFAEGLKTKVLNSPAPNNS</sequence>
<dbReference type="PROSITE" id="PS50902">
    <property type="entry name" value="FLAVODOXIN_LIKE"/>
    <property type="match status" value="1"/>
</dbReference>